<proteinExistence type="predicted"/>
<accession>A0A0E9SL93</accession>
<reference evidence="1" key="2">
    <citation type="journal article" date="2015" name="Fish Shellfish Immunol.">
        <title>Early steps in the European eel (Anguilla anguilla)-Vibrio vulnificus interaction in the gills: Role of the RtxA13 toxin.</title>
        <authorList>
            <person name="Callol A."/>
            <person name="Pajuelo D."/>
            <person name="Ebbesson L."/>
            <person name="Teles M."/>
            <person name="MacKenzie S."/>
            <person name="Amaro C."/>
        </authorList>
    </citation>
    <scope>NUCLEOTIDE SEQUENCE</scope>
</reference>
<dbReference type="EMBL" id="GBXM01066418">
    <property type="protein sequence ID" value="JAH42159.1"/>
    <property type="molecule type" value="Transcribed_RNA"/>
</dbReference>
<reference evidence="1" key="1">
    <citation type="submission" date="2014-11" db="EMBL/GenBank/DDBJ databases">
        <authorList>
            <person name="Amaro Gonzalez C."/>
        </authorList>
    </citation>
    <scope>NUCLEOTIDE SEQUENCE</scope>
</reference>
<evidence type="ECO:0000313" key="1">
    <source>
        <dbReference type="EMBL" id="JAH42159.1"/>
    </source>
</evidence>
<dbReference type="AlphaFoldDB" id="A0A0E9SL93"/>
<sequence length="31" mass="3567">MVDIKGTLVKKKQERIIYRVPQGSILSSYCL</sequence>
<name>A0A0E9SL93_ANGAN</name>
<organism evidence="1">
    <name type="scientific">Anguilla anguilla</name>
    <name type="common">European freshwater eel</name>
    <name type="synonym">Muraena anguilla</name>
    <dbReference type="NCBI Taxonomy" id="7936"/>
    <lineage>
        <taxon>Eukaryota</taxon>
        <taxon>Metazoa</taxon>
        <taxon>Chordata</taxon>
        <taxon>Craniata</taxon>
        <taxon>Vertebrata</taxon>
        <taxon>Euteleostomi</taxon>
        <taxon>Actinopterygii</taxon>
        <taxon>Neopterygii</taxon>
        <taxon>Teleostei</taxon>
        <taxon>Anguilliformes</taxon>
        <taxon>Anguillidae</taxon>
        <taxon>Anguilla</taxon>
    </lineage>
</organism>
<protein>
    <submittedName>
        <fullName evidence="1">Uncharacterized protein</fullName>
    </submittedName>
</protein>